<keyword evidence="4" id="KW-0055">Arginine biosynthesis</keyword>
<sequence length="369" mass="40035">MTQNNAFKAVKQAPTMQQVKKHLAALVGFDTTNPPRKIEESGILEYLTTNLTDAQIDVINYGNGSINILATKGTPQYLFNYHIDTVPVTEGWASDPFELIEKNGKLYGLGACDIKGAAACLLACIESGLEHYAVLFSSDEEHGNSLCVRSFLEEKHQYQGVVVAEPTQAKAVLAHRGIITANVVFEAKSGHSSEPRALTDNSNHQAAQWIVDAKGWAGQKLEESFESLAGTCFNVGKIEGGIKPNIIAPMTTIKFGLRPLPGKSVTLTLEELVNATELNDDQVAVGFKAPSLPAKDSVGQNQNLAKNLGLSVGDPVNFWTEAALFSEAGYPSIVYGPGSIEQAHTANEWVDCKELEQVLAEYWRILHHD</sequence>
<evidence type="ECO:0000256" key="2">
    <source>
        <dbReference type="ARBA" id="ARBA00022801"/>
    </source>
</evidence>
<keyword evidence="4" id="KW-0028">Amino-acid biosynthesis</keyword>
<evidence type="ECO:0000259" key="5">
    <source>
        <dbReference type="Pfam" id="PF07687"/>
    </source>
</evidence>
<protein>
    <recommendedName>
        <fullName evidence="4">N-acetyl-L-citrulline deacetylase</fullName>
        <shortName evidence="4">ACDase</shortName>
        <shortName evidence="4">Acetylcitrulline deacetylase</shortName>
        <ecNumber evidence="4">3.5.1.-</ecNumber>
    </recommendedName>
</protein>
<evidence type="ECO:0000256" key="4">
    <source>
        <dbReference type="HAMAP-Rule" id="MF_02236"/>
    </source>
</evidence>
<comment type="similarity">
    <text evidence="4">Belongs to the peptidase M20A family. N-acetylcitrulline deacetylase subfamily.</text>
</comment>
<evidence type="ECO:0000256" key="3">
    <source>
        <dbReference type="ARBA" id="ARBA00023285"/>
    </source>
</evidence>
<reference evidence="7" key="1">
    <citation type="journal article" date="2019" name="Int. J. Syst. Evol. Microbiol.">
        <title>The Global Catalogue of Microorganisms (GCM) 10K type strain sequencing project: providing services to taxonomists for standard genome sequencing and annotation.</title>
        <authorList>
            <consortium name="The Broad Institute Genomics Platform"/>
            <consortium name="The Broad Institute Genome Sequencing Center for Infectious Disease"/>
            <person name="Wu L."/>
            <person name="Ma J."/>
        </authorList>
    </citation>
    <scope>NUCLEOTIDE SEQUENCE [LARGE SCALE GENOMIC DNA]</scope>
    <source>
        <strain evidence="7">JCM 17727</strain>
    </source>
</reference>
<dbReference type="Pfam" id="PF07687">
    <property type="entry name" value="M20_dimer"/>
    <property type="match status" value="1"/>
</dbReference>
<dbReference type="SUPFAM" id="SSF53187">
    <property type="entry name" value="Zn-dependent exopeptidases"/>
    <property type="match status" value="1"/>
</dbReference>
<name>A0ABP8I430_9GAMM</name>
<dbReference type="InterPro" id="IPR011650">
    <property type="entry name" value="Peptidase_M20_dimer"/>
</dbReference>
<comment type="caution">
    <text evidence="6">The sequence shown here is derived from an EMBL/GenBank/DDBJ whole genome shotgun (WGS) entry which is preliminary data.</text>
</comment>
<feature type="binding site" evidence="4">
    <location>
        <position position="82"/>
    </location>
    <ligand>
        <name>Co(2+)</name>
        <dbReference type="ChEBI" id="CHEBI:48828"/>
    </ligand>
</feature>
<keyword evidence="2 4" id="KW-0378">Hydrolase</keyword>
<dbReference type="NCBIfam" id="NF006439">
    <property type="entry name" value="PRK08737.1"/>
    <property type="match status" value="1"/>
</dbReference>
<dbReference type="Proteomes" id="UP001501294">
    <property type="component" value="Unassembled WGS sequence"/>
</dbReference>
<dbReference type="InterPro" id="IPR036264">
    <property type="entry name" value="Bact_exopeptidase_dim_dom"/>
</dbReference>
<dbReference type="Pfam" id="PF01546">
    <property type="entry name" value="Peptidase_M20"/>
    <property type="match status" value="1"/>
</dbReference>
<dbReference type="Gene3D" id="3.40.630.10">
    <property type="entry name" value="Zn peptidases"/>
    <property type="match status" value="1"/>
</dbReference>
<evidence type="ECO:0000313" key="7">
    <source>
        <dbReference type="Proteomes" id="UP001501294"/>
    </source>
</evidence>
<feature type="binding site" evidence="4">
    <location>
        <position position="165"/>
    </location>
    <ligand>
        <name>Co(2+)</name>
        <dbReference type="ChEBI" id="CHEBI:48828"/>
    </ligand>
</feature>
<dbReference type="InterPro" id="IPR002933">
    <property type="entry name" value="Peptidase_M20"/>
</dbReference>
<accession>A0ABP8I430</accession>
<comment type="catalytic activity">
    <reaction evidence="4">
        <text>N(2)-acetyl-L-citrulline + H2O = L-citrulline + acetate</text>
        <dbReference type="Rhea" id="RHEA:61092"/>
        <dbReference type="ChEBI" id="CHEBI:15377"/>
        <dbReference type="ChEBI" id="CHEBI:30089"/>
        <dbReference type="ChEBI" id="CHEBI:57743"/>
        <dbReference type="ChEBI" id="CHEBI:58765"/>
    </reaction>
</comment>
<comment type="function">
    <text evidence="4">Catalyzes the deacetylation of N-acetyl-L-citrulline to produce L-citrulline. This is a step in an alternative arginine biosynthesis pathway.</text>
</comment>
<proteinExistence type="inferred from homology"/>
<keyword evidence="1 4" id="KW-0479">Metal-binding</keyword>
<comment type="cofactor">
    <cofactor evidence="4">
        <name>Co(2+)</name>
        <dbReference type="ChEBI" id="CHEBI:48828"/>
    </cofactor>
    <text evidence="4">Binds 1 Co(2+) ion per subunit.</text>
</comment>
<dbReference type="RefSeq" id="WP_223578618.1">
    <property type="nucleotide sequence ID" value="NZ_BAABFU010000002.1"/>
</dbReference>
<keyword evidence="3 4" id="KW-0170">Cobalt</keyword>
<feature type="domain" description="Peptidase M20 dimerisation" evidence="5">
    <location>
        <begin position="174"/>
        <end position="274"/>
    </location>
</feature>
<evidence type="ECO:0000256" key="1">
    <source>
        <dbReference type="ARBA" id="ARBA00022723"/>
    </source>
</evidence>
<dbReference type="PANTHER" id="PTHR43808:SF31">
    <property type="entry name" value="N-ACETYL-L-CITRULLINE DEACETYLASE"/>
    <property type="match status" value="1"/>
</dbReference>
<evidence type="ECO:0000313" key="6">
    <source>
        <dbReference type="EMBL" id="GAA4350864.1"/>
    </source>
</evidence>
<dbReference type="Gene3D" id="3.30.70.360">
    <property type="match status" value="1"/>
</dbReference>
<comment type="pathway">
    <text evidence="4">Amino-acid biosynthesis; L-arginine biosynthesis.</text>
</comment>
<dbReference type="InterPro" id="IPR050072">
    <property type="entry name" value="Peptidase_M20A"/>
</dbReference>
<dbReference type="HAMAP" id="MF_02236">
    <property type="entry name" value="ACDase"/>
    <property type="match status" value="1"/>
</dbReference>
<dbReference type="InterPro" id="IPR043697">
    <property type="entry name" value="ACDase_ArgE'-like"/>
</dbReference>
<feature type="binding site" evidence="4">
    <location>
        <position position="113"/>
    </location>
    <ligand>
        <name>Co(2+)</name>
        <dbReference type="ChEBI" id="CHEBI:48828"/>
    </ligand>
</feature>
<dbReference type="EC" id="3.5.1.-" evidence="4"/>
<dbReference type="EMBL" id="BAABFU010000002">
    <property type="protein sequence ID" value="GAA4350864.1"/>
    <property type="molecule type" value="Genomic_DNA"/>
</dbReference>
<dbReference type="PANTHER" id="PTHR43808">
    <property type="entry name" value="ACETYLORNITHINE DEACETYLASE"/>
    <property type="match status" value="1"/>
</dbReference>
<dbReference type="SUPFAM" id="SSF55031">
    <property type="entry name" value="Bacterial exopeptidase dimerisation domain"/>
    <property type="match status" value="1"/>
</dbReference>
<keyword evidence="7" id="KW-1185">Reference proteome</keyword>
<feature type="active site" description="Proton donor/acceptor" evidence="4">
    <location>
        <position position="140"/>
    </location>
</feature>
<organism evidence="6 7">
    <name type="scientific">Kangiella taiwanensis</name>
    <dbReference type="NCBI Taxonomy" id="1079179"/>
    <lineage>
        <taxon>Bacteria</taxon>
        <taxon>Pseudomonadati</taxon>
        <taxon>Pseudomonadota</taxon>
        <taxon>Gammaproteobacteria</taxon>
        <taxon>Kangiellales</taxon>
        <taxon>Kangiellaceae</taxon>
        <taxon>Kangiella</taxon>
    </lineage>
</organism>
<gene>
    <name evidence="4" type="primary">argE'</name>
    <name evidence="6" type="ORF">GCM10023150_17060</name>
</gene>